<name>A0AA43M8N2_9BURK</name>
<dbReference type="InterPro" id="IPR046581">
    <property type="entry name" value="DUF6641"/>
</dbReference>
<dbReference type="RefSeq" id="WP_280756806.1">
    <property type="nucleotide sequence ID" value="NZ_JARXXW010000005.1"/>
</dbReference>
<organism evidence="1 2">
    <name type="scientific">Polynucleobacter sphagniphilus</name>
    <dbReference type="NCBI Taxonomy" id="1743169"/>
    <lineage>
        <taxon>Bacteria</taxon>
        <taxon>Pseudomonadati</taxon>
        <taxon>Pseudomonadota</taxon>
        <taxon>Betaproteobacteria</taxon>
        <taxon>Burkholderiales</taxon>
        <taxon>Burkholderiaceae</taxon>
        <taxon>Polynucleobacter</taxon>
    </lineage>
</organism>
<reference evidence="1" key="1">
    <citation type="submission" date="2023-04" db="EMBL/GenBank/DDBJ databases">
        <title>Genome Encyclopedia of Bacteria and Archaea VI: Functional Genomics of Type Strains.</title>
        <authorList>
            <person name="Whitman W."/>
        </authorList>
    </citation>
    <scope>NUCLEOTIDE SEQUENCE</scope>
    <source>
        <strain evidence="1">Enz.4-51</strain>
    </source>
</reference>
<dbReference type="Pfam" id="PF20346">
    <property type="entry name" value="DUF6641"/>
    <property type="match status" value="1"/>
</dbReference>
<dbReference type="EMBL" id="JARXYA010000006">
    <property type="protein sequence ID" value="MDH6504226.1"/>
    <property type="molecule type" value="Genomic_DNA"/>
</dbReference>
<accession>A0AA43M8N2</accession>
<dbReference type="AlphaFoldDB" id="A0AA43M8N2"/>
<dbReference type="Proteomes" id="UP001161160">
    <property type="component" value="Unassembled WGS sequence"/>
</dbReference>
<gene>
    <name evidence="1" type="ORF">M2127_001531</name>
</gene>
<evidence type="ECO:0000313" key="2">
    <source>
        <dbReference type="Proteomes" id="UP001161160"/>
    </source>
</evidence>
<comment type="caution">
    <text evidence="1">The sequence shown here is derived from an EMBL/GenBank/DDBJ whole genome shotgun (WGS) entry which is preliminary data.</text>
</comment>
<proteinExistence type="predicted"/>
<protein>
    <submittedName>
        <fullName evidence="1">Uncharacterized protein</fullName>
    </submittedName>
</protein>
<keyword evidence="2" id="KW-1185">Reference proteome</keyword>
<sequence length="146" mass="16534">MSNLNTLKLTDAKKPNEVPQVVQRRNKLAKRVWQQIELAKAREQGTQFRVAKFKSYTDNETGLRKQVETQMQVKQWWFTTDAGKLAISVRYGSKVLELEKGKYAVEVAHEKDLAKTLDVIKTAVLAGELDTQIATASVNLRKGFGK</sequence>
<evidence type="ECO:0000313" key="1">
    <source>
        <dbReference type="EMBL" id="MDH6504226.1"/>
    </source>
</evidence>